<reference evidence="2 3" key="1">
    <citation type="submission" date="2016-03" db="EMBL/GenBank/DDBJ databases">
        <authorList>
            <person name="Ploux O."/>
        </authorList>
    </citation>
    <scope>NUCLEOTIDE SEQUENCE [LARGE SCALE GENOMIC DNA]</scope>
    <source>
        <strain evidence="2 3">UAMH 11012</strain>
    </source>
</reference>
<organism evidence="2 3">
    <name type="scientific">Phialocephala subalpina</name>
    <dbReference type="NCBI Taxonomy" id="576137"/>
    <lineage>
        <taxon>Eukaryota</taxon>
        <taxon>Fungi</taxon>
        <taxon>Dikarya</taxon>
        <taxon>Ascomycota</taxon>
        <taxon>Pezizomycotina</taxon>
        <taxon>Leotiomycetes</taxon>
        <taxon>Helotiales</taxon>
        <taxon>Mollisiaceae</taxon>
        <taxon>Phialocephala</taxon>
        <taxon>Phialocephala fortinii species complex</taxon>
    </lineage>
</organism>
<gene>
    <name evidence="2" type="ORF">PAC_16135</name>
</gene>
<name>A0A1L7XMI9_9HELO</name>
<feature type="region of interest" description="Disordered" evidence="1">
    <location>
        <begin position="46"/>
        <end position="76"/>
    </location>
</feature>
<evidence type="ECO:0000313" key="3">
    <source>
        <dbReference type="Proteomes" id="UP000184330"/>
    </source>
</evidence>
<accession>A0A1L7XMI9</accession>
<dbReference type="AlphaFoldDB" id="A0A1L7XMI9"/>
<dbReference type="EMBL" id="FJOG01000035">
    <property type="protein sequence ID" value="CZR66234.1"/>
    <property type="molecule type" value="Genomic_DNA"/>
</dbReference>
<keyword evidence="3" id="KW-1185">Reference proteome</keyword>
<protein>
    <submittedName>
        <fullName evidence="2">Uncharacterized protein</fullName>
    </submittedName>
</protein>
<sequence length="222" mass="25364">MATKPMEVRMKEVCTKCRPVSLGVKKEVREYERVVEWEEEKVYRVGDEGGRDEKKGGVELDFESEGREPKVEEEKSKGREEYNKIVFASLKEVEIGKDAEGNAVVKPKEVKEFQEVQLWETVKEWPAPARVVQGSVDIAQVAYHTSSVPQPPIARPIFGSFANLFIASGKQEKGETEDEDDEPFEIWTVVDEDPDWDKIDTEDAKRGMLWKNSGDWVNVNVQ</sequence>
<evidence type="ECO:0000256" key="1">
    <source>
        <dbReference type="SAM" id="MobiDB-lite"/>
    </source>
</evidence>
<dbReference type="Proteomes" id="UP000184330">
    <property type="component" value="Unassembled WGS sequence"/>
</dbReference>
<proteinExistence type="predicted"/>
<evidence type="ECO:0000313" key="2">
    <source>
        <dbReference type="EMBL" id="CZR66234.1"/>
    </source>
</evidence>